<feature type="domain" description="YdbS-like PH" evidence="2">
    <location>
        <begin position="85"/>
        <end position="164"/>
    </location>
</feature>
<dbReference type="Pfam" id="PF03703">
    <property type="entry name" value="bPH_2"/>
    <property type="match status" value="1"/>
</dbReference>
<protein>
    <submittedName>
        <fullName evidence="3">PH domain-containing protein</fullName>
    </submittedName>
</protein>
<evidence type="ECO:0000259" key="2">
    <source>
        <dbReference type="Pfam" id="PF03703"/>
    </source>
</evidence>
<dbReference type="PANTHER" id="PTHR34473">
    <property type="entry name" value="UPF0699 TRANSMEMBRANE PROTEIN YDBS"/>
    <property type="match status" value="1"/>
</dbReference>
<organism evidence="3 4">
    <name type="scientific">Mesonia sediminis</name>
    <dbReference type="NCBI Taxonomy" id="1703946"/>
    <lineage>
        <taxon>Bacteria</taxon>
        <taxon>Pseudomonadati</taxon>
        <taxon>Bacteroidota</taxon>
        <taxon>Flavobacteriia</taxon>
        <taxon>Flavobacteriales</taxon>
        <taxon>Flavobacteriaceae</taxon>
        <taxon>Mesonia</taxon>
    </lineage>
</organism>
<evidence type="ECO:0000256" key="1">
    <source>
        <dbReference type="SAM" id="Phobius"/>
    </source>
</evidence>
<accession>A0ABW5SCT8</accession>
<sequence length="175" mass="20150">MKDFVNNSIDLNDLPDFESVHLEISEKNYFKKMVMQWAIFCLVYSLILLALMNAKWGIPIWIFKLSSFFAFSFVLIGVFLSFKRYKSIGYALRQKDVIFQQGWLIKKTTVIPFNRIQHVASKQSFLDKKLGLAVLRIYTAGGSGSDISIVGLLPKEALKIKEFIIQLIDAEERTE</sequence>
<keyword evidence="1" id="KW-1133">Transmembrane helix</keyword>
<comment type="caution">
    <text evidence="3">The sequence shown here is derived from an EMBL/GenBank/DDBJ whole genome shotgun (WGS) entry which is preliminary data.</text>
</comment>
<dbReference type="PANTHER" id="PTHR34473:SF2">
    <property type="entry name" value="UPF0699 TRANSMEMBRANE PROTEIN YDBT"/>
    <property type="match status" value="1"/>
</dbReference>
<keyword evidence="1" id="KW-0472">Membrane</keyword>
<dbReference type="Proteomes" id="UP001597357">
    <property type="component" value="Unassembled WGS sequence"/>
</dbReference>
<proteinExistence type="predicted"/>
<feature type="transmembrane region" description="Helical" evidence="1">
    <location>
        <begin position="34"/>
        <end position="52"/>
    </location>
</feature>
<evidence type="ECO:0000313" key="4">
    <source>
        <dbReference type="Proteomes" id="UP001597357"/>
    </source>
</evidence>
<dbReference type="RefSeq" id="WP_379044852.1">
    <property type="nucleotide sequence ID" value="NZ_JBHULZ010000023.1"/>
</dbReference>
<keyword evidence="1" id="KW-0812">Transmembrane</keyword>
<dbReference type="InterPro" id="IPR005182">
    <property type="entry name" value="YdbS-like_PH"/>
</dbReference>
<reference evidence="4" key="1">
    <citation type="journal article" date="2019" name="Int. J. Syst. Evol. Microbiol.">
        <title>The Global Catalogue of Microorganisms (GCM) 10K type strain sequencing project: providing services to taxonomists for standard genome sequencing and annotation.</title>
        <authorList>
            <consortium name="The Broad Institute Genomics Platform"/>
            <consortium name="The Broad Institute Genome Sequencing Center for Infectious Disease"/>
            <person name="Wu L."/>
            <person name="Ma J."/>
        </authorList>
    </citation>
    <scope>NUCLEOTIDE SEQUENCE [LARGE SCALE GENOMIC DNA]</scope>
    <source>
        <strain evidence="4">KCTC 42255</strain>
    </source>
</reference>
<feature type="transmembrane region" description="Helical" evidence="1">
    <location>
        <begin position="58"/>
        <end position="82"/>
    </location>
</feature>
<name>A0ABW5SCT8_9FLAO</name>
<evidence type="ECO:0000313" key="3">
    <source>
        <dbReference type="EMBL" id="MFD2697283.1"/>
    </source>
</evidence>
<keyword evidence="4" id="KW-1185">Reference proteome</keyword>
<gene>
    <name evidence="3" type="ORF">ACFSQ0_04705</name>
</gene>
<dbReference type="EMBL" id="JBHULZ010000023">
    <property type="protein sequence ID" value="MFD2697283.1"/>
    <property type="molecule type" value="Genomic_DNA"/>
</dbReference>